<organism evidence="1 2">
    <name type="scientific">Populus trichocarpa</name>
    <name type="common">Western balsam poplar</name>
    <name type="synonym">Populus balsamifera subsp. trichocarpa</name>
    <dbReference type="NCBI Taxonomy" id="3694"/>
    <lineage>
        <taxon>Eukaryota</taxon>
        <taxon>Viridiplantae</taxon>
        <taxon>Streptophyta</taxon>
        <taxon>Embryophyta</taxon>
        <taxon>Tracheophyta</taxon>
        <taxon>Spermatophyta</taxon>
        <taxon>Magnoliopsida</taxon>
        <taxon>eudicotyledons</taxon>
        <taxon>Gunneridae</taxon>
        <taxon>Pentapetalae</taxon>
        <taxon>rosids</taxon>
        <taxon>fabids</taxon>
        <taxon>Malpighiales</taxon>
        <taxon>Salicaceae</taxon>
        <taxon>Saliceae</taxon>
        <taxon>Populus</taxon>
    </lineage>
</organism>
<evidence type="ECO:0000313" key="1">
    <source>
        <dbReference type="EMBL" id="PNT58913.1"/>
    </source>
</evidence>
<dbReference type="Proteomes" id="UP000006729">
    <property type="component" value="Chromosome 1"/>
</dbReference>
<keyword evidence="2" id="KW-1185">Reference proteome</keyword>
<dbReference type="AlphaFoldDB" id="A0A2K2CA54"/>
<name>A0A2K2CA54_POPTR</name>
<dbReference type="InParanoid" id="A0A2K2CA54"/>
<evidence type="ECO:0000313" key="2">
    <source>
        <dbReference type="Proteomes" id="UP000006729"/>
    </source>
</evidence>
<accession>A0A2K2CA54</accession>
<dbReference type="EMBL" id="CM009290">
    <property type="protein sequence ID" value="PNT58913.1"/>
    <property type="molecule type" value="Genomic_DNA"/>
</dbReference>
<proteinExistence type="predicted"/>
<protein>
    <submittedName>
        <fullName evidence="1">Uncharacterized protein</fullName>
    </submittedName>
</protein>
<sequence length="99" mass="11529">MWLQITFPSRTSCIHLLPITHQVRHWSRLNNLHTGIVLPLLLPQDLFFLFFLYYHLNSKIPVCPTQHLSFTLDPSRTRGFLLKLLGATSCWVPPSFVKT</sequence>
<reference evidence="1 2" key="1">
    <citation type="journal article" date="2006" name="Science">
        <title>The genome of black cottonwood, Populus trichocarpa (Torr. &amp; Gray).</title>
        <authorList>
            <person name="Tuskan G.A."/>
            <person name="Difazio S."/>
            <person name="Jansson S."/>
            <person name="Bohlmann J."/>
            <person name="Grigoriev I."/>
            <person name="Hellsten U."/>
            <person name="Putnam N."/>
            <person name="Ralph S."/>
            <person name="Rombauts S."/>
            <person name="Salamov A."/>
            <person name="Schein J."/>
            <person name="Sterck L."/>
            <person name="Aerts A."/>
            <person name="Bhalerao R.R."/>
            <person name="Bhalerao R.P."/>
            <person name="Blaudez D."/>
            <person name="Boerjan W."/>
            <person name="Brun A."/>
            <person name="Brunner A."/>
            <person name="Busov V."/>
            <person name="Campbell M."/>
            <person name="Carlson J."/>
            <person name="Chalot M."/>
            <person name="Chapman J."/>
            <person name="Chen G.L."/>
            <person name="Cooper D."/>
            <person name="Coutinho P.M."/>
            <person name="Couturier J."/>
            <person name="Covert S."/>
            <person name="Cronk Q."/>
            <person name="Cunningham R."/>
            <person name="Davis J."/>
            <person name="Degroeve S."/>
            <person name="Dejardin A."/>
            <person name="Depamphilis C."/>
            <person name="Detter J."/>
            <person name="Dirks B."/>
            <person name="Dubchak I."/>
            <person name="Duplessis S."/>
            <person name="Ehlting J."/>
            <person name="Ellis B."/>
            <person name="Gendler K."/>
            <person name="Goodstein D."/>
            <person name="Gribskov M."/>
            <person name="Grimwood J."/>
            <person name="Groover A."/>
            <person name="Gunter L."/>
            <person name="Hamberger B."/>
            <person name="Heinze B."/>
            <person name="Helariutta Y."/>
            <person name="Henrissat B."/>
            <person name="Holligan D."/>
            <person name="Holt R."/>
            <person name="Huang W."/>
            <person name="Islam-Faridi N."/>
            <person name="Jones S."/>
            <person name="Jones-Rhoades M."/>
            <person name="Jorgensen R."/>
            <person name="Joshi C."/>
            <person name="Kangasjarvi J."/>
            <person name="Karlsson J."/>
            <person name="Kelleher C."/>
            <person name="Kirkpatrick R."/>
            <person name="Kirst M."/>
            <person name="Kohler A."/>
            <person name="Kalluri U."/>
            <person name="Larimer F."/>
            <person name="Leebens-Mack J."/>
            <person name="Leple J.C."/>
            <person name="Locascio P."/>
            <person name="Lou Y."/>
            <person name="Lucas S."/>
            <person name="Martin F."/>
            <person name="Montanini B."/>
            <person name="Napoli C."/>
            <person name="Nelson D.R."/>
            <person name="Nelson C."/>
            <person name="Nieminen K."/>
            <person name="Nilsson O."/>
            <person name="Pereda V."/>
            <person name="Peter G."/>
            <person name="Philippe R."/>
            <person name="Pilate G."/>
            <person name="Poliakov A."/>
            <person name="Razumovskaya J."/>
            <person name="Richardson P."/>
            <person name="Rinaldi C."/>
            <person name="Ritland K."/>
            <person name="Rouze P."/>
            <person name="Ryaboy D."/>
            <person name="Schmutz J."/>
            <person name="Schrader J."/>
            <person name="Segerman B."/>
            <person name="Shin H."/>
            <person name="Siddiqui A."/>
            <person name="Sterky F."/>
            <person name="Terry A."/>
            <person name="Tsai C.J."/>
            <person name="Uberbacher E."/>
            <person name="Unneberg P."/>
            <person name="Vahala J."/>
            <person name="Wall K."/>
            <person name="Wessler S."/>
            <person name="Yang G."/>
            <person name="Yin T."/>
            <person name="Douglas C."/>
            <person name="Marra M."/>
            <person name="Sandberg G."/>
            <person name="Van de Peer Y."/>
            <person name="Rokhsar D."/>
        </authorList>
    </citation>
    <scope>NUCLEOTIDE SEQUENCE [LARGE SCALE GENOMIC DNA]</scope>
    <source>
        <strain evidence="2">cv. Nisqually</strain>
    </source>
</reference>
<gene>
    <name evidence="1" type="ORF">POPTR_001G378800</name>
</gene>